<accession>A0A0M4M1X2</accession>
<organism evidence="3 4">
    <name type="scientific">Candidatus Pseudothioglobus singularis PS1</name>
    <dbReference type="NCBI Taxonomy" id="1125411"/>
    <lineage>
        <taxon>Bacteria</taxon>
        <taxon>Pseudomonadati</taxon>
        <taxon>Pseudomonadota</taxon>
        <taxon>Gammaproteobacteria</taxon>
        <taxon>Candidatus Pseudothioglobaceae</taxon>
        <taxon>Candidatus Pseudothioglobus</taxon>
    </lineage>
</organism>
<evidence type="ECO:0000256" key="1">
    <source>
        <dbReference type="ARBA" id="ARBA00022676"/>
    </source>
</evidence>
<dbReference type="PANTHER" id="PTHR30160">
    <property type="entry name" value="TETRAACYLDISACCHARIDE 4'-KINASE-RELATED"/>
    <property type="match status" value="1"/>
</dbReference>
<dbReference type="GO" id="GO:0005829">
    <property type="term" value="C:cytosol"/>
    <property type="evidence" value="ECO:0007669"/>
    <property type="project" value="TreeGrafter"/>
</dbReference>
<name>A0A0M4M1X2_9GAMM</name>
<evidence type="ECO:0000256" key="2">
    <source>
        <dbReference type="ARBA" id="ARBA00022679"/>
    </source>
</evidence>
<dbReference type="EMBL" id="CP006911">
    <property type="protein sequence ID" value="ALE02774.1"/>
    <property type="molecule type" value="Genomic_DNA"/>
</dbReference>
<dbReference type="CDD" id="cd03789">
    <property type="entry name" value="GT9_LPS_heptosyltransferase"/>
    <property type="match status" value="1"/>
</dbReference>
<dbReference type="GO" id="GO:0008713">
    <property type="term" value="F:ADP-heptose-lipopolysaccharide heptosyltransferase activity"/>
    <property type="evidence" value="ECO:0007669"/>
    <property type="project" value="TreeGrafter"/>
</dbReference>
<keyword evidence="4" id="KW-1185">Reference proteome</keyword>
<gene>
    <name evidence="3" type="ORF">W908_07160</name>
</gene>
<dbReference type="SUPFAM" id="SSF53756">
    <property type="entry name" value="UDP-Glycosyltransferase/glycogen phosphorylase"/>
    <property type="match status" value="1"/>
</dbReference>
<keyword evidence="2" id="KW-0808">Transferase</keyword>
<dbReference type="InterPro" id="IPR051199">
    <property type="entry name" value="LPS_LOS_Heptosyltrfase"/>
</dbReference>
<proteinExistence type="predicted"/>
<evidence type="ECO:0000313" key="4">
    <source>
        <dbReference type="Proteomes" id="UP000068905"/>
    </source>
</evidence>
<dbReference type="STRING" id="1125411.W908_07160"/>
<dbReference type="KEGG" id="tsn:W908_07160"/>
<sequence length="373" mass="42920">MFKKSSIHFIFILQKKLVNHFKSNFLKVICKSKVKSLSVSDCPSFLILMNQNIGDMIVCSPIIREIKLAFPNSELEVLINPVNEEMSKANPHIDKVHIYRNKWFNLLPVLVHLRKQKFDFVIELEAKVITKVIIMLKIINPRRTLAVSKTEGRYDMAPDEVLPYDFYTNPELTHQRDTALDILRLLNIEPIDKYYDIYLEESHRKKALTFLSSFDKSKFLIAFNLEGANIERRISKEDAAKIMDDLARIHKNIIFILINKPGNSKISNDIIAETNNAIAYPCFLTTSVLDIAAIISNVDLIISPDTSIVHMACAFNKPLIAIYENNRSNYDKWSPISSLNHVIFSDEYNNLKSINTDQVVNYADDLLSENLIR</sequence>
<protein>
    <recommendedName>
        <fullName evidence="5">Lipopolysaccharide heptosyltransferase family protein</fullName>
    </recommendedName>
</protein>
<dbReference type="GO" id="GO:0009244">
    <property type="term" value="P:lipopolysaccharide core region biosynthetic process"/>
    <property type="evidence" value="ECO:0007669"/>
    <property type="project" value="TreeGrafter"/>
</dbReference>
<dbReference type="Gene3D" id="3.40.50.2000">
    <property type="entry name" value="Glycogen Phosphorylase B"/>
    <property type="match status" value="2"/>
</dbReference>
<dbReference type="Pfam" id="PF01075">
    <property type="entry name" value="Glyco_transf_9"/>
    <property type="match status" value="1"/>
</dbReference>
<dbReference type="RefSeq" id="WP_053820526.1">
    <property type="nucleotide sequence ID" value="NZ_CP006911.1"/>
</dbReference>
<dbReference type="Proteomes" id="UP000068905">
    <property type="component" value="Chromosome"/>
</dbReference>
<dbReference type="AlphaFoldDB" id="A0A0M4M1X2"/>
<reference evidence="3 4" key="1">
    <citation type="journal article" date="2015" name="Genome Announc.">
        <title>Genome Sequence of 'Candidatus Thioglobus singularis' Strain PS1, a Mixotroph from the SUP05 Clade of Marine Gammaproteobacteria.</title>
        <authorList>
            <person name="Marshall K.T."/>
            <person name="Morris R.M."/>
        </authorList>
    </citation>
    <scope>NUCLEOTIDE SEQUENCE [LARGE SCALE GENOMIC DNA]</scope>
    <source>
        <strain evidence="3 4">PS1</strain>
    </source>
</reference>
<dbReference type="OrthoDB" id="89608at2"/>
<evidence type="ECO:0000313" key="3">
    <source>
        <dbReference type="EMBL" id="ALE02774.1"/>
    </source>
</evidence>
<dbReference type="InterPro" id="IPR002201">
    <property type="entry name" value="Glyco_trans_9"/>
</dbReference>
<keyword evidence="1" id="KW-0328">Glycosyltransferase</keyword>
<evidence type="ECO:0008006" key="5">
    <source>
        <dbReference type="Google" id="ProtNLM"/>
    </source>
</evidence>